<evidence type="ECO:0000313" key="2">
    <source>
        <dbReference type="Proteomes" id="UP000219336"/>
    </source>
</evidence>
<evidence type="ECO:0000313" key="1">
    <source>
        <dbReference type="EMBL" id="SNX47878.1"/>
    </source>
</evidence>
<dbReference type="AlphaFoldDB" id="A0A240EGQ8"/>
<sequence>MFSFKNKPTRNRRDFEKLYYSVKGIIKNTHSRKKQASKRYMCFRDKEALADLQLAKKCFGIGLAYGKQIFQPNALRT</sequence>
<keyword evidence="2" id="KW-1185">Reference proteome</keyword>
<dbReference type="RefSeq" id="WP_096993106.1">
    <property type="nucleotide sequence ID" value="NZ_JBHSII010000006.1"/>
</dbReference>
<gene>
    <name evidence="1" type="ORF">VTH8203_01493</name>
</gene>
<name>A0A240EGQ8_9VIBR</name>
<organism evidence="1 2">
    <name type="scientific">Vibrio thalassae</name>
    <dbReference type="NCBI Taxonomy" id="1243014"/>
    <lineage>
        <taxon>Bacteria</taxon>
        <taxon>Pseudomonadati</taxon>
        <taxon>Pseudomonadota</taxon>
        <taxon>Gammaproteobacteria</taxon>
        <taxon>Vibrionales</taxon>
        <taxon>Vibrionaceae</taxon>
        <taxon>Vibrio</taxon>
    </lineage>
</organism>
<dbReference type="Proteomes" id="UP000219336">
    <property type="component" value="Unassembled WGS sequence"/>
</dbReference>
<protein>
    <submittedName>
        <fullName evidence="1">Uncharacterized protein</fullName>
    </submittedName>
</protein>
<reference evidence="2" key="1">
    <citation type="submission" date="2016-06" db="EMBL/GenBank/DDBJ databases">
        <authorList>
            <person name="Rodrigo-Torres L."/>
            <person name="Arahal R.D."/>
            <person name="Lucena T."/>
        </authorList>
    </citation>
    <scope>NUCLEOTIDE SEQUENCE [LARGE SCALE GENOMIC DNA]</scope>
    <source>
        <strain evidence="2">CECT8203</strain>
    </source>
</reference>
<accession>A0A240EGQ8</accession>
<proteinExistence type="predicted"/>
<dbReference type="EMBL" id="OANU01000015">
    <property type="protein sequence ID" value="SNX47878.1"/>
    <property type="molecule type" value="Genomic_DNA"/>
</dbReference>